<dbReference type="WBParaSite" id="Csp11.Scaffold629.g12914.t1">
    <property type="protein sequence ID" value="Csp11.Scaffold629.g12914.t1"/>
    <property type="gene ID" value="Csp11.Scaffold629.g12914"/>
</dbReference>
<organism evidence="1 2">
    <name type="scientific">Caenorhabditis tropicalis</name>
    <dbReference type="NCBI Taxonomy" id="1561998"/>
    <lineage>
        <taxon>Eukaryota</taxon>
        <taxon>Metazoa</taxon>
        <taxon>Ecdysozoa</taxon>
        <taxon>Nematoda</taxon>
        <taxon>Chromadorea</taxon>
        <taxon>Rhabditida</taxon>
        <taxon>Rhabditina</taxon>
        <taxon>Rhabditomorpha</taxon>
        <taxon>Rhabditoidea</taxon>
        <taxon>Rhabditidae</taxon>
        <taxon>Peloderinae</taxon>
        <taxon>Caenorhabditis</taxon>
    </lineage>
</organism>
<evidence type="ECO:0000313" key="2">
    <source>
        <dbReference type="WBParaSite" id="Csp11.Scaffold629.g12914.t1"/>
    </source>
</evidence>
<proteinExistence type="predicted"/>
<evidence type="ECO:0000313" key="1">
    <source>
        <dbReference type="Proteomes" id="UP000095282"/>
    </source>
</evidence>
<name>A0A1I7TXZ0_9PELO</name>
<accession>A0A1I7TXZ0</accession>
<keyword evidence="1" id="KW-1185">Reference proteome</keyword>
<protein>
    <submittedName>
        <fullName evidence="2">SPK domain-containing protein</fullName>
    </submittedName>
</protein>
<dbReference type="Proteomes" id="UP000095282">
    <property type="component" value="Unplaced"/>
</dbReference>
<sequence length="469" mass="54274">MNQANICNKDMKSLFDFLKVTAKENEFADRVEVIEKWTEAMNLNRTRSLMNEKIWEELESYLIRNPDKMRTNDIALVRRVFFKNVEKVAQSGGSSGKRKSTGIQKSSVEFSTKDLDQLINYILWARLNHGKSLMDFCKTYLELHPQPHSIKALSANNVPIGTRQDDHVSVCERKRGIEEYGSFDPSKKLVVRETTIGLFLNLQKFLNPNYSDEELAAEYNKISTFKIEEKTLIELFKKQRISCRPGRVKRSETTSETMDEIAENQIGDWMDDMVEEQIQEGGRQDLLFDDLSEYGNGFEDQISSFSKDETMADITWQEPIQHVLDDIQKKEVMDGKFLLKSLHNSLRSLHEKSFESIGEGIKERIPTASNNIDLELLEGFFRMSLLPILSGCKEKTDDGEGQLWADKVFLSIFFFFSTIRTPKFKVFGEEMKEKFSELENKNLRVPTASVIDFYQDMSNVCYKSVDDLE</sequence>
<dbReference type="AlphaFoldDB" id="A0A1I7TXZ0"/>
<reference evidence="2" key="1">
    <citation type="submission" date="2016-11" db="UniProtKB">
        <authorList>
            <consortium name="WormBaseParasite"/>
        </authorList>
    </citation>
    <scope>IDENTIFICATION</scope>
</reference>